<dbReference type="Proteomes" id="UP001161017">
    <property type="component" value="Unassembled WGS sequence"/>
</dbReference>
<dbReference type="EMBL" id="JAPUFD010000002">
    <property type="protein sequence ID" value="MDI1485664.1"/>
    <property type="molecule type" value="Genomic_DNA"/>
</dbReference>
<sequence>MTDYIAAAAQNFFSFITSASKMGLKIVFNTIKALVLLCLCLILFSFYHLGPPVFVKHCARQAHGAYLQRLKNFWSFLSGLQTVFKTIQDLGDTLKEIGQQLNEIKTHIDQGTAEDPAVATQGVSRAEFLRTIDQITQRSKEEKQALECRLGKEIVSVRQQGETALAEVNQRNRDLESRVSRLELPSFLAMQRALSRFSISSLGVESRTQPNPIIPLRPWPLKKADDPIDDGGDDSEDDDDSDDDDNDDSEDKNISVGALL</sequence>
<feature type="compositionally biased region" description="Acidic residues" evidence="1">
    <location>
        <begin position="227"/>
        <end position="250"/>
    </location>
</feature>
<name>A0AA43QHB7_9LECA</name>
<keyword evidence="2" id="KW-1133">Transmembrane helix</keyword>
<comment type="caution">
    <text evidence="3">The sequence shown here is derived from an EMBL/GenBank/DDBJ whole genome shotgun (WGS) entry which is preliminary data.</text>
</comment>
<feature type="region of interest" description="Disordered" evidence="1">
    <location>
        <begin position="204"/>
        <end position="260"/>
    </location>
</feature>
<evidence type="ECO:0000256" key="1">
    <source>
        <dbReference type="SAM" id="MobiDB-lite"/>
    </source>
</evidence>
<organism evidence="3 4">
    <name type="scientific">Ramalina farinacea</name>
    <dbReference type="NCBI Taxonomy" id="258253"/>
    <lineage>
        <taxon>Eukaryota</taxon>
        <taxon>Fungi</taxon>
        <taxon>Dikarya</taxon>
        <taxon>Ascomycota</taxon>
        <taxon>Pezizomycotina</taxon>
        <taxon>Lecanoromycetes</taxon>
        <taxon>OSLEUM clade</taxon>
        <taxon>Lecanoromycetidae</taxon>
        <taxon>Lecanorales</taxon>
        <taxon>Lecanorineae</taxon>
        <taxon>Ramalinaceae</taxon>
        <taxon>Ramalina</taxon>
    </lineage>
</organism>
<evidence type="ECO:0000313" key="4">
    <source>
        <dbReference type="Proteomes" id="UP001161017"/>
    </source>
</evidence>
<keyword evidence="2" id="KW-0472">Membrane</keyword>
<evidence type="ECO:0000313" key="3">
    <source>
        <dbReference type="EMBL" id="MDI1485664.1"/>
    </source>
</evidence>
<accession>A0AA43QHB7</accession>
<dbReference type="AlphaFoldDB" id="A0AA43QHB7"/>
<evidence type="ECO:0000256" key="2">
    <source>
        <dbReference type="SAM" id="Phobius"/>
    </source>
</evidence>
<gene>
    <name evidence="3" type="ORF">OHK93_003853</name>
</gene>
<keyword evidence="4" id="KW-1185">Reference proteome</keyword>
<reference evidence="3" key="1">
    <citation type="journal article" date="2023" name="Genome Biol. Evol.">
        <title>First Whole Genome Sequence and Flow Cytometry Genome Size Data for the Lichen-Forming Fungus Ramalina farinacea (Ascomycota).</title>
        <authorList>
            <person name="Llewellyn T."/>
            <person name="Mian S."/>
            <person name="Hill R."/>
            <person name="Leitch I.J."/>
            <person name="Gaya E."/>
        </authorList>
    </citation>
    <scope>NUCLEOTIDE SEQUENCE</scope>
    <source>
        <strain evidence="3">LIQ254RAFAR</strain>
    </source>
</reference>
<protein>
    <submittedName>
        <fullName evidence="3">Uncharacterized protein</fullName>
    </submittedName>
</protein>
<keyword evidence="2" id="KW-0812">Transmembrane</keyword>
<feature type="transmembrane region" description="Helical" evidence="2">
    <location>
        <begin position="26"/>
        <end position="49"/>
    </location>
</feature>
<proteinExistence type="predicted"/>